<dbReference type="PANTHER" id="PTHR43110">
    <property type="entry name" value="THIOL PEROXIDASE"/>
    <property type="match status" value="1"/>
</dbReference>
<evidence type="ECO:0000259" key="7">
    <source>
        <dbReference type="PROSITE" id="PS51352"/>
    </source>
</evidence>
<evidence type="ECO:0000256" key="5">
    <source>
        <dbReference type="ARBA" id="ARBA00023284"/>
    </source>
</evidence>
<evidence type="ECO:0000256" key="1">
    <source>
        <dbReference type="ARBA" id="ARBA00022559"/>
    </source>
</evidence>
<comment type="caution">
    <text evidence="8">The sequence shown here is derived from an EMBL/GenBank/DDBJ whole genome shotgun (WGS) entry which is preliminary data.</text>
</comment>
<dbReference type="EMBL" id="JOJP01000001">
    <property type="protein sequence ID" value="KEI69589.1"/>
    <property type="molecule type" value="Genomic_DNA"/>
</dbReference>
<comment type="catalytic activity">
    <reaction evidence="6">
        <text>a hydroperoxide + [thioredoxin]-dithiol = an alcohol + [thioredoxin]-disulfide + H2O</text>
        <dbReference type="Rhea" id="RHEA:62620"/>
        <dbReference type="Rhea" id="RHEA-COMP:10698"/>
        <dbReference type="Rhea" id="RHEA-COMP:10700"/>
        <dbReference type="ChEBI" id="CHEBI:15377"/>
        <dbReference type="ChEBI" id="CHEBI:29950"/>
        <dbReference type="ChEBI" id="CHEBI:30879"/>
        <dbReference type="ChEBI" id="CHEBI:35924"/>
        <dbReference type="ChEBI" id="CHEBI:50058"/>
        <dbReference type="EC" id="1.11.1.24"/>
    </reaction>
</comment>
<name>A0A081K613_9GAMM</name>
<evidence type="ECO:0000313" key="9">
    <source>
        <dbReference type="Proteomes" id="UP000027997"/>
    </source>
</evidence>
<evidence type="ECO:0000256" key="3">
    <source>
        <dbReference type="ARBA" id="ARBA00023002"/>
    </source>
</evidence>
<dbReference type="InterPro" id="IPR002065">
    <property type="entry name" value="TPX"/>
</dbReference>
<dbReference type="Pfam" id="PF08534">
    <property type="entry name" value="Redoxin"/>
    <property type="match status" value="1"/>
</dbReference>
<comment type="miscellaneous">
    <text evidence="6">The active site is a conserved redox-active cysteine residue, the peroxidatic cysteine (C(P)), which makes the nucleophilic attack on the peroxide substrate. The peroxide oxidizes the C(P)-SH to cysteine sulfenic acid (C(P)-SOH), which then reacts with another cysteine residue, the resolving cysteine (C(R)), to form a disulfide bridge. The disulfide is subsequently reduced by an appropriate electron donor to complete the catalytic cycle. In this atypical 2-Cys peroxiredoxin, C(R) is present in the same subunit to form an intramolecular disulfide. The disulfide is subsequently reduced by thioredoxin.</text>
</comment>
<dbReference type="GO" id="GO:0008379">
    <property type="term" value="F:thioredoxin peroxidase activity"/>
    <property type="evidence" value="ECO:0007669"/>
    <property type="project" value="UniProtKB-UniRule"/>
</dbReference>
<keyword evidence="1 6" id="KW-0575">Peroxidase</keyword>
<accession>A0A081K613</accession>
<dbReference type="InterPro" id="IPR018219">
    <property type="entry name" value="Tpx_CS"/>
</dbReference>
<evidence type="ECO:0000256" key="2">
    <source>
        <dbReference type="ARBA" id="ARBA00022862"/>
    </source>
</evidence>
<gene>
    <name evidence="6" type="primary">tpx</name>
    <name evidence="8" type="ORF">GV64_01490</name>
</gene>
<evidence type="ECO:0000256" key="6">
    <source>
        <dbReference type="HAMAP-Rule" id="MF_00269"/>
    </source>
</evidence>
<proteinExistence type="inferred from homology"/>
<keyword evidence="9" id="KW-1185">Reference proteome</keyword>
<dbReference type="InterPro" id="IPR013766">
    <property type="entry name" value="Thioredoxin_domain"/>
</dbReference>
<evidence type="ECO:0000313" key="8">
    <source>
        <dbReference type="EMBL" id="KEI69589.1"/>
    </source>
</evidence>
<dbReference type="RefSeq" id="WP_020581976.1">
    <property type="nucleotide sequence ID" value="NZ_JOJP01000001.1"/>
</dbReference>
<keyword evidence="5 6" id="KW-0676">Redox-active center</keyword>
<feature type="active site" description="Cysteine sulfenic acid (-SOH) intermediate" evidence="6">
    <location>
        <position position="60"/>
    </location>
</feature>
<dbReference type="HAMAP" id="MF_00269">
    <property type="entry name" value="Tpx"/>
    <property type="match status" value="1"/>
</dbReference>
<keyword evidence="4 6" id="KW-1015">Disulfide bond</keyword>
<dbReference type="STRING" id="305900.GV64_01490"/>
<dbReference type="InterPro" id="IPR013740">
    <property type="entry name" value="Redoxin"/>
</dbReference>
<evidence type="ECO:0000256" key="4">
    <source>
        <dbReference type="ARBA" id="ARBA00023157"/>
    </source>
</evidence>
<dbReference type="Gene3D" id="3.40.30.10">
    <property type="entry name" value="Glutaredoxin"/>
    <property type="match status" value="1"/>
</dbReference>
<dbReference type="eggNOG" id="COG2077">
    <property type="taxonomic scope" value="Bacteria"/>
</dbReference>
<comment type="subunit">
    <text evidence="6">Homodimer.</text>
</comment>
<dbReference type="PROSITE" id="PS51352">
    <property type="entry name" value="THIOREDOXIN_2"/>
    <property type="match status" value="1"/>
</dbReference>
<feature type="disulfide bond" description="Redox-active" evidence="6">
    <location>
        <begin position="60"/>
        <end position="94"/>
    </location>
</feature>
<sequence>MAEVTFQGAPVKVSGKFPQSGSKAPAFSLCAADLSDLSLEDFQGKTLVLNIFPSIDTPVCATSVRKFNEKVASLNNTVVLCVSADLPFATGRFCAAEGIENVKTGSFFRSPGFTEHYGVNIAEGGLRGLAARAVIIINAQGNVTYSELVPEIAEEPNYELALSAIKELM</sequence>
<protein>
    <recommendedName>
        <fullName evidence="6">Thiol peroxidase</fullName>
        <shortName evidence="6">Tpx</shortName>
        <ecNumber evidence="6">1.11.1.24</ecNumber>
    </recommendedName>
    <alternativeName>
        <fullName evidence="6">Peroxiredoxin tpx</fullName>
        <shortName evidence="6">Prx</shortName>
    </alternativeName>
    <alternativeName>
        <fullName evidence="6">Thioredoxin peroxidase</fullName>
    </alternativeName>
    <alternativeName>
        <fullName evidence="6">Thioredoxin-dependent peroxiredoxin</fullName>
    </alternativeName>
</protein>
<organism evidence="8 9">
    <name type="scientific">Endozoicomonas elysicola</name>
    <dbReference type="NCBI Taxonomy" id="305900"/>
    <lineage>
        <taxon>Bacteria</taxon>
        <taxon>Pseudomonadati</taxon>
        <taxon>Pseudomonadota</taxon>
        <taxon>Gammaproteobacteria</taxon>
        <taxon>Oceanospirillales</taxon>
        <taxon>Endozoicomonadaceae</taxon>
        <taxon>Endozoicomonas</taxon>
    </lineage>
</organism>
<reference evidence="8 9" key="1">
    <citation type="submission" date="2014-06" db="EMBL/GenBank/DDBJ databases">
        <title>Whole Genome Sequences of Three Symbiotic Endozoicomonas Bacteria.</title>
        <authorList>
            <person name="Neave M.J."/>
            <person name="Apprill A."/>
            <person name="Voolstra C.R."/>
        </authorList>
    </citation>
    <scope>NUCLEOTIDE SEQUENCE [LARGE SCALE GENOMIC DNA]</scope>
    <source>
        <strain evidence="8 9">DSM 22380</strain>
    </source>
</reference>
<dbReference type="EC" id="1.11.1.24" evidence="6"/>
<dbReference type="CDD" id="cd03014">
    <property type="entry name" value="PRX_Atyp2cys"/>
    <property type="match status" value="1"/>
</dbReference>
<comment type="similarity">
    <text evidence="6">Belongs to the peroxiredoxin family. Tpx subfamily.</text>
</comment>
<keyword evidence="3 6" id="KW-0560">Oxidoreductase</keyword>
<dbReference type="InterPro" id="IPR050455">
    <property type="entry name" value="Tpx_Peroxidase_subfamily"/>
</dbReference>
<dbReference type="InterPro" id="IPR036249">
    <property type="entry name" value="Thioredoxin-like_sf"/>
</dbReference>
<comment type="function">
    <text evidence="6">Thiol-specific peroxidase that catalyzes the reduction of hydrogen peroxide and organic hydroperoxides to water and alcohols, respectively. Plays a role in cell protection against oxidative stress by detoxifying peroxides.</text>
</comment>
<dbReference type="SUPFAM" id="SSF52833">
    <property type="entry name" value="Thioredoxin-like"/>
    <property type="match status" value="1"/>
</dbReference>
<dbReference type="Proteomes" id="UP000027997">
    <property type="component" value="Unassembled WGS sequence"/>
</dbReference>
<dbReference type="PROSITE" id="PS01265">
    <property type="entry name" value="TPX"/>
    <property type="match status" value="1"/>
</dbReference>
<dbReference type="NCBIfam" id="NF001808">
    <property type="entry name" value="PRK00522.1"/>
    <property type="match status" value="1"/>
</dbReference>
<dbReference type="PANTHER" id="PTHR43110:SF1">
    <property type="entry name" value="THIOL PEROXIDASE"/>
    <property type="match status" value="1"/>
</dbReference>
<dbReference type="AlphaFoldDB" id="A0A081K613"/>
<keyword evidence="2 6" id="KW-0049">Antioxidant</keyword>
<feature type="domain" description="Thioredoxin" evidence="7">
    <location>
        <begin position="18"/>
        <end position="169"/>
    </location>
</feature>